<keyword evidence="4" id="KW-1185">Reference proteome</keyword>
<keyword evidence="2" id="KW-0732">Signal</keyword>
<protein>
    <submittedName>
        <fullName evidence="3">VPLPA-CTERM sorting domain-containing protein</fullName>
    </submittedName>
</protein>
<keyword evidence="1" id="KW-0472">Membrane</keyword>
<dbReference type="Proteomes" id="UP000644749">
    <property type="component" value="Unassembled WGS sequence"/>
</dbReference>
<feature type="transmembrane region" description="Helical" evidence="1">
    <location>
        <begin position="170"/>
        <end position="189"/>
    </location>
</feature>
<evidence type="ECO:0000256" key="2">
    <source>
        <dbReference type="SAM" id="SignalP"/>
    </source>
</evidence>
<comment type="caution">
    <text evidence="3">The sequence shown here is derived from an EMBL/GenBank/DDBJ whole genome shotgun (WGS) entry which is preliminary data.</text>
</comment>
<dbReference type="NCBIfam" id="TIGR03370">
    <property type="entry name" value="VPLPA-CTERM"/>
    <property type="match status" value="1"/>
</dbReference>
<name>A0ABS1SDF0_9RHOB</name>
<reference evidence="3 4" key="1">
    <citation type="submission" date="2021-01" db="EMBL/GenBank/DDBJ databases">
        <title>011410 draft genome.</title>
        <authorList>
            <person name="Lang L."/>
        </authorList>
    </citation>
    <scope>NUCLEOTIDE SEQUENCE [LARGE SCALE GENOMIC DNA]</scope>
    <source>
        <strain evidence="3 4">KCTC 42845</strain>
    </source>
</reference>
<feature type="chain" id="PRO_5047014642" evidence="2">
    <location>
        <begin position="32"/>
        <end position="196"/>
    </location>
</feature>
<keyword evidence="1" id="KW-0812">Transmembrane</keyword>
<proteinExistence type="predicted"/>
<organism evidence="3 4">
    <name type="scientific">Paracoccus aerius</name>
    <dbReference type="NCBI Taxonomy" id="1915382"/>
    <lineage>
        <taxon>Bacteria</taxon>
        <taxon>Pseudomonadati</taxon>
        <taxon>Pseudomonadota</taxon>
        <taxon>Alphaproteobacteria</taxon>
        <taxon>Rhodobacterales</taxon>
        <taxon>Paracoccaceae</taxon>
        <taxon>Paracoccus</taxon>
    </lineage>
</organism>
<evidence type="ECO:0000256" key="1">
    <source>
        <dbReference type="SAM" id="Phobius"/>
    </source>
</evidence>
<dbReference type="EMBL" id="JAESHT010000028">
    <property type="protein sequence ID" value="MBL3675521.1"/>
    <property type="molecule type" value="Genomic_DNA"/>
</dbReference>
<accession>A0ABS1SDF0</accession>
<dbReference type="InterPro" id="IPR022472">
    <property type="entry name" value="VPLPA-CTERM"/>
</dbReference>
<keyword evidence="1" id="KW-1133">Transmembrane helix</keyword>
<evidence type="ECO:0000313" key="4">
    <source>
        <dbReference type="Proteomes" id="UP000644749"/>
    </source>
</evidence>
<feature type="signal peptide" evidence="2">
    <location>
        <begin position="1"/>
        <end position="31"/>
    </location>
</feature>
<gene>
    <name evidence="3" type="ORF">JL111_18790</name>
</gene>
<sequence length="196" mass="20275">MNFTREEVMSVSVTRAVVLGTALLITPVAQAATLDGLTLSADYRLPDAETVYPSATSTGPFVVGAGVDGVISIEDVTNISLDFSGNSLAILLNTTLSSPTWGDMAFNGLRIALGSAGRFTSFAQTSSSIGPVTTSFDADELFIDWGGHSYVDGSTLTFDIGYEAPAPAPVPLPASALLLLGGMGGFVALRRRHKAA</sequence>
<evidence type="ECO:0000313" key="3">
    <source>
        <dbReference type="EMBL" id="MBL3675521.1"/>
    </source>
</evidence>